<comment type="similarity">
    <text evidence="1">Belongs to the UPF0246 family.</text>
</comment>
<dbReference type="GO" id="GO:0005829">
    <property type="term" value="C:cytosol"/>
    <property type="evidence" value="ECO:0007669"/>
    <property type="project" value="TreeGrafter"/>
</dbReference>
<sequence length="260" mass="29100">MLFVLSPAKSLDYDTPTRVSASQPRYVAEAAELIDILRQRSPAQIAELMDLSDPLASLNAARYAAWQPEADRRNSKPAVLAFDGDVYTGLDARSLSAADLRWAQSHVLILSGLYGLLRPLDALQPYRLEMGTRLPNPRGKDLYDWWGDTISLDLAERLAGERQPVLVNLASQEYFKAVRRSVLQAAGPVRVIDCVFEDWKDDGYKIISFHAKRARGLMARYAITKRLARVSQLGDFDLGGYAYAAEVSGPDRLVFRRRQA</sequence>
<keyword evidence="3" id="KW-1185">Reference proteome</keyword>
<dbReference type="RefSeq" id="WP_130480244.1">
    <property type="nucleotide sequence ID" value="NZ_SGWV01000007.1"/>
</dbReference>
<dbReference type="Pfam" id="PF03883">
    <property type="entry name" value="H2O2_YaaD"/>
    <property type="match status" value="1"/>
</dbReference>
<dbReference type="EMBL" id="SGWV01000007">
    <property type="protein sequence ID" value="RZS58053.1"/>
    <property type="molecule type" value="Genomic_DNA"/>
</dbReference>
<evidence type="ECO:0000313" key="2">
    <source>
        <dbReference type="EMBL" id="RZS58053.1"/>
    </source>
</evidence>
<comment type="caution">
    <text evidence="2">The sequence shown here is derived from an EMBL/GenBank/DDBJ whole genome shotgun (WGS) entry which is preliminary data.</text>
</comment>
<dbReference type="InterPro" id="IPR005583">
    <property type="entry name" value="YaaA"/>
</dbReference>
<dbReference type="OrthoDB" id="9777133at2"/>
<evidence type="ECO:0000256" key="1">
    <source>
        <dbReference type="HAMAP-Rule" id="MF_00652"/>
    </source>
</evidence>
<dbReference type="AlphaFoldDB" id="A0A4Q7LUK0"/>
<reference evidence="2 3" key="1">
    <citation type="submission" date="2019-02" db="EMBL/GenBank/DDBJ databases">
        <title>Genomic Encyclopedia of Type Strains, Phase IV (KMG-IV): sequencing the most valuable type-strain genomes for metagenomic binning, comparative biology and taxonomic classification.</title>
        <authorList>
            <person name="Goeker M."/>
        </authorList>
    </citation>
    <scope>NUCLEOTIDE SEQUENCE [LARGE SCALE GENOMIC DNA]</scope>
    <source>
        <strain evidence="2 3">DSM 10617</strain>
    </source>
</reference>
<evidence type="ECO:0000313" key="3">
    <source>
        <dbReference type="Proteomes" id="UP000293433"/>
    </source>
</evidence>
<dbReference type="NCBIfam" id="NF002542">
    <property type="entry name" value="PRK02101.1-3"/>
    <property type="match status" value="1"/>
</dbReference>
<dbReference type="Proteomes" id="UP000293433">
    <property type="component" value="Unassembled WGS sequence"/>
</dbReference>
<dbReference type="PANTHER" id="PTHR30283:SF4">
    <property type="entry name" value="PEROXIDE STRESS RESISTANCE PROTEIN YAAA"/>
    <property type="match status" value="1"/>
</dbReference>
<proteinExistence type="inferred from homology"/>
<gene>
    <name evidence="2" type="ORF">EV685_0330</name>
</gene>
<dbReference type="PANTHER" id="PTHR30283">
    <property type="entry name" value="PEROXIDE STRESS RESPONSE PROTEIN YAAA"/>
    <property type="match status" value="1"/>
</dbReference>
<accession>A0A4Q7LUK0</accession>
<name>A0A4Q7LUK0_9BURK</name>
<dbReference type="HAMAP" id="MF_00652">
    <property type="entry name" value="UPF0246"/>
    <property type="match status" value="1"/>
</dbReference>
<dbReference type="GO" id="GO:0033194">
    <property type="term" value="P:response to hydroperoxide"/>
    <property type="evidence" value="ECO:0007669"/>
    <property type="project" value="TreeGrafter"/>
</dbReference>
<protein>
    <recommendedName>
        <fullName evidence="1">UPF0246 protein EV685_0330</fullName>
    </recommendedName>
</protein>
<organism evidence="2 3">
    <name type="scientific">Sphaerotilus mobilis</name>
    <dbReference type="NCBI Taxonomy" id="47994"/>
    <lineage>
        <taxon>Bacteria</taxon>
        <taxon>Pseudomonadati</taxon>
        <taxon>Pseudomonadota</taxon>
        <taxon>Betaproteobacteria</taxon>
        <taxon>Burkholderiales</taxon>
        <taxon>Sphaerotilaceae</taxon>
        <taxon>Sphaerotilus</taxon>
    </lineage>
</organism>